<dbReference type="Proteomes" id="UP000184212">
    <property type="component" value="Unassembled WGS sequence"/>
</dbReference>
<accession>A0A1M5M019</accession>
<dbReference type="EMBL" id="FQWQ01000001">
    <property type="protein sequence ID" value="SHG70621.1"/>
    <property type="molecule type" value="Genomic_DNA"/>
</dbReference>
<dbReference type="RefSeq" id="WP_073132389.1">
    <property type="nucleotide sequence ID" value="NZ_FQWQ01000001.1"/>
</dbReference>
<sequence>MISLKSKIDSVKEIIPRKYTARDSRAVVPFLSILFCSFIASASLAQNVKDTTEGLFHDDLLEHFVGKWNVSSIAHGKIFEQTDIEATWVMNHRYLRIHLQGTEVVPRLGSPMEALYFIGYNHHAKRYIIHDLNVFGGDQPNGGFCHGQRDGNELKMVYKFAATADSAIVQRFTWQPASGSWRMVSRLEILGKEQAPFLELEATPAALPTTKKNPSDKSGQ</sequence>
<evidence type="ECO:0000256" key="1">
    <source>
        <dbReference type="SAM" id="MobiDB-lite"/>
    </source>
</evidence>
<reference evidence="2 3" key="1">
    <citation type="submission" date="2016-11" db="EMBL/GenBank/DDBJ databases">
        <authorList>
            <person name="Jaros S."/>
            <person name="Januszkiewicz K."/>
            <person name="Wedrychowicz H."/>
        </authorList>
    </citation>
    <scope>NUCLEOTIDE SEQUENCE [LARGE SCALE GENOMIC DNA]</scope>
    <source>
        <strain evidence="2 3">DSM 24574</strain>
    </source>
</reference>
<dbReference type="AlphaFoldDB" id="A0A1M5M019"/>
<gene>
    <name evidence="2" type="ORF">SAMN04488109_1489</name>
</gene>
<keyword evidence="3" id="KW-1185">Reference proteome</keyword>
<evidence type="ECO:0000313" key="2">
    <source>
        <dbReference type="EMBL" id="SHG70621.1"/>
    </source>
</evidence>
<dbReference type="OrthoDB" id="791303at2"/>
<proteinExistence type="predicted"/>
<name>A0A1M5M019_9BACT</name>
<evidence type="ECO:0008006" key="4">
    <source>
        <dbReference type="Google" id="ProtNLM"/>
    </source>
</evidence>
<protein>
    <recommendedName>
        <fullName evidence="4">DUF1579 domain-containing protein</fullName>
    </recommendedName>
</protein>
<evidence type="ECO:0000313" key="3">
    <source>
        <dbReference type="Proteomes" id="UP000184212"/>
    </source>
</evidence>
<feature type="region of interest" description="Disordered" evidence="1">
    <location>
        <begin position="201"/>
        <end position="220"/>
    </location>
</feature>
<dbReference type="STRING" id="947013.SAMN04488109_1489"/>
<organism evidence="2 3">
    <name type="scientific">Chryseolinea serpens</name>
    <dbReference type="NCBI Taxonomy" id="947013"/>
    <lineage>
        <taxon>Bacteria</taxon>
        <taxon>Pseudomonadati</taxon>
        <taxon>Bacteroidota</taxon>
        <taxon>Cytophagia</taxon>
        <taxon>Cytophagales</taxon>
        <taxon>Fulvivirgaceae</taxon>
        <taxon>Chryseolinea</taxon>
    </lineage>
</organism>